<comment type="caution">
    <text evidence="1">The sequence shown here is derived from an EMBL/GenBank/DDBJ whole genome shotgun (WGS) entry which is preliminary data.</text>
</comment>
<organism evidence="1">
    <name type="scientific">Salmonella enterica</name>
    <name type="common">Salmonella choleraesuis</name>
    <dbReference type="NCBI Taxonomy" id="28901"/>
    <lineage>
        <taxon>Bacteria</taxon>
        <taxon>Pseudomonadati</taxon>
        <taxon>Pseudomonadota</taxon>
        <taxon>Gammaproteobacteria</taxon>
        <taxon>Enterobacterales</taxon>
        <taxon>Enterobacteriaceae</taxon>
        <taxon>Salmonella</taxon>
    </lineage>
</organism>
<sequence length="90" mass="10757">MTRLTEIYNRLDVIDELIELQKPYFFHGQIIIDQVTELIGYVEHLTAVIWERQRRHRLTDFEVRYILPALDEIYILMGERLSKGKNPVIG</sequence>
<dbReference type="AlphaFoldDB" id="A0A5V2R549"/>
<evidence type="ECO:0000313" key="1">
    <source>
        <dbReference type="EMBL" id="EBT6385548.1"/>
    </source>
</evidence>
<accession>A0A5V2R549</accession>
<gene>
    <name evidence="1" type="ORF">CN851_15435</name>
</gene>
<dbReference type="EMBL" id="AAGZKN010000008">
    <property type="protein sequence ID" value="EBT6385548.1"/>
    <property type="molecule type" value="Genomic_DNA"/>
</dbReference>
<protein>
    <submittedName>
        <fullName evidence="1">Uncharacterized protein</fullName>
    </submittedName>
</protein>
<proteinExistence type="predicted"/>
<reference evidence="1" key="1">
    <citation type="submission" date="2018-07" db="EMBL/GenBank/DDBJ databases">
        <authorList>
            <consortium name="PulseNet: The National Subtyping Network for Foodborne Disease Surveillance"/>
            <person name="Tarr C.L."/>
            <person name="Trees E."/>
            <person name="Katz L.S."/>
            <person name="Carleton-Romer H.A."/>
            <person name="Stroika S."/>
            <person name="Kucerova Z."/>
            <person name="Roache K.F."/>
            <person name="Sabol A.L."/>
            <person name="Besser J."/>
            <person name="Gerner-Smidt P."/>
        </authorList>
    </citation>
    <scope>NUCLEOTIDE SEQUENCE</scope>
    <source>
        <strain evidence="1">PNUSAS021879</strain>
    </source>
</reference>
<name>A0A5V2R549_SALER</name>